<dbReference type="PANTHER" id="PTHR38325">
    <property type="entry name" value="MCG55969"/>
    <property type="match status" value="1"/>
</dbReference>
<reference evidence="2 3" key="1">
    <citation type="journal article" date="2013" name="Proc. Natl. Acad. Sci. U.S.A.">
        <title>The king cobra genome reveals dynamic gene evolution and adaptation in the snake venom system.</title>
        <authorList>
            <person name="Vonk F.J."/>
            <person name="Casewell N.R."/>
            <person name="Henkel C.V."/>
            <person name="Heimberg A.M."/>
            <person name="Jansen H.J."/>
            <person name="McCleary R.J."/>
            <person name="Kerkkamp H.M."/>
            <person name="Vos R.A."/>
            <person name="Guerreiro I."/>
            <person name="Calvete J.J."/>
            <person name="Wuster W."/>
            <person name="Woods A.E."/>
            <person name="Logan J.M."/>
            <person name="Harrison R.A."/>
            <person name="Castoe T.A."/>
            <person name="de Koning A.P."/>
            <person name="Pollock D.D."/>
            <person name="Yandell M."/>
            <person name="Calderon D."/>
            <person name="Renjifo C."/>
            <person name="Currier R.B."/>
            <person name="Salgado D."/>
            <person name="Pla D."/>
            <person name="Sanz L."/>
            <person name="Hyder A.S."/>
            <person name="Ribeiro J.M."/>
            <person name="Arntzen J.W."/>
            <person name="van den Thillart G.E."/>
            <person name="Boetzer M."/>
            <person name="Pirovano W."/>
            <person name="Dirks R.P."/>
            <person name="Spaink H.P."/>
            <person name="Duboule D."/>
            <person name="McGlinn E."/>
            <person name="Kini R.M."/>
            <person name="Richardson M.K."/>
        </authorList>
    </citation>
    <scope>NUCLEOTIDE SEQUENCE</scope>
    <source>
        <tissue evidence="2">Blood</tissue>
    </source>
</reference>
<dbReference type="Proteomes" id="UP000018936">
    <property type="component" value="Unassembled WGS sequence"/>
</dbReference>
<dbReference type="Pfam" id="PF17665">
    <property type="entry name" value="DUF5527"/>
    <property type="match status" value="1"/>
</dbReference>
<keyword evidence="1" id="KW-0812">Transmembrane</keyword>
<protein>
    <submittedName>
        <fullName evidence="2">Uncharacterized protein</fullName>
    </submittedName>
</protein>
<feature type="non-terminal residue" evidence="2">
    <location>
        <position position="1"/>
    </location>
</feature>
<dbReference type="AlphaFoldDB" id="V8NLN6"/>
<dbReference type="InterPro" id="IPR039954">
    <property type="entry name" value="DUF5527"/>
</dbReference>
<keyword evidence="3" id="KW-1185">Reference proteome</keyword>
<dbReference type="EMBL" id="AZIM01003175">
    <property type="protein sequence ID" value="ETE62573.1"/>
    <property type="molecule type" value="Genomic_DNA"/>
</dbReference>
<accession>V8NLN6</accession>
<dbReference type="PANTHER" id="PTHR38325:SF1">
    <property type="entry name" value="GENE, 17455-RELATED"/>
    <property type="match status" value="1"/>
</dbReference>
<evidence type="ECO:0000256" key="1">
    <source>
        <dbReference type="SAM" id="Phobius"/>
    </source>
</evidence>
<gene>
    <name evidence="2" type="ORF">L345_11673</name>
</gene>
<dbReference type="OrthoDB" id="8955919at2759"/>
<proteinExistence type="predicted"/>
<keyword evidence="1" id="KW-1133">Transmembrane helix</keyword>
<name>V8NLN6_OPHHA</name>
<evidence type="ECO:0000313" key="2">
    <source>
        <dbReference type="EMBL" id="ETE62573.1"/>
    </source>
</evidence>
<feature type="transmembrane region" description="Helical" evidence="1">
    <location>
        <begin position="38"/>
        <end position="61"/>
    </location>
</feature>
<comment type="caution">
    <text evidence="2">The sequence shown here is derived from an EMBL/GenBank/DDBJ whole genome shotgun (WGS) entry which is preliminary data.</text>
</comment>
<organism evidence="2 3">
    <name type="scientific">Ophiophagus hannah</name>
    <name type="common">King cobra</name>
    <name type="synonym">Naja hannah</name>
    <dbReference type="NCBI Taxonomy" id="8665"/>
    <lineage>
        <taxon>Eukaryota</taxon>
        <taxon>Metazoa</taxon>
        <taxon>Chordata</taxon>
        <taxon>Craniata</taxon>
        <taxon>Vertebrata</taxon>
        <taxon>Euteleostomi</taxon>
        <taxon>Lepidosauria</taxon>
        <taxon>Squamata</taxon>
        <taxon>Bifurcata</taxon>
        <taxon>Unidentata</taxon>
        <taxon>Episquamata</taxon>
        <taxon>Toxicofera</taxon>
        <taxon>Serpentes</taxon>
        <taxon>Colubroidea</taxon>
        <taxon>Elapidae</taxon>
        <taxon>Elapinae</taxon>
        <taxon>Ophiophagus</taxon>
    </lineage>
</organism>
<keyword evidence="1" id="KW-0472">Membrane</keyword>
<evidence type="ECO:0000313" key="3">
    <source>
        <dbReference type="Proteomes" id="UP000018936"/>
    </source>
</evidence>
<sequence length="152" mass="17057">MSAKDETLPSTGVPELLNATTELTLLSSEPTEQNLDSLPIIVALICIFLLLTIGLLFVTLCKPAALDPSFHRPHECMPHHFEDATEPQLKLWKRLGSLRRSICSVKRSQPVLLSKHGKGRALKGKQLREKYGQSHLLPTFLPKPREQRVSIF</sequence>